<dbReference type="PANTHER" id="PTHR21600">
    <property type="entry name" value="MITOCHONDRIAL RNA PSEUDOURIDINE SYNTHASE"/>
    <property type="match status" value="1"/>
</dbReference>
<dbReference type="InterPro" id="IPR050188">
    <property type="entry name" value="RluA_PseudoU_synthase"/>
</dbReference>
<dbReference type="GO" id="GO:0006396">
    <property type="term" value="P:RNA processing"/>
    <property type="evidence" value="ECO:0007669"/>
    <property type="project" value="UniProtKB-ARBA"/>
</dbReference>
<name>A0A948WUP3_9BACT</name>
<reference evidence="4" key="1">
    <citation type="journal article" date="2021" name="PeerJ">
        <title>Extensive microbial diversity within the chicken gut microbiome revealed by metagenomics and culture.</title>
        <authorList>
            <person name="Gilroy R."/>
            <person name="Ravi A."/>
            <person name="Getino M."/>
            <person name="Pursley I."/>
            <person name="Horton D.L."/>
            <person name="Alikhan N.F."/>
            <person name="Baker D."/>
            <person name="Gharbi K."/>
            <person name="Hall N."/>
            <person name="Watson M."/>
            <person name="Adriaenssens E.M."/>
            <person name="Foster-Nyarko E."/>
            <person name="Jarju S."/>
            <person name="Secka A."/>
            <person name="Antonio M."/>
            <person name="Oren A."/>
            <person name="Chaudhuri R.R."/>
            <person name="La Ragione R."/>
            <person name="Hildebrand F."/>
            <person name="Pallen M.J."/>
        </authorList>
    </citation>
    <scope>NUCLEOTIDE SEQUENCE</scope>
    <source>
        <strain evidence="4">G4-2901</strain>
    </source>
</reference>
<dbReference type="GO" id="GO:0003723">
    <property type="term" value="F:RNA binding"/>
    <property type="evidence" value="ECO:0007669"/>
    <property type="project" value="InterPro"/>
</dbReference>
<accession>A0A948WUP3</accession>
<evidence type="ECO:0000313" key="4">
    <source>
        <dbReference type="EMBL" id="MBU3837042.1"/>
    </source>
</evidence>
<dbReference type="GO" id="GO:0140098">
    <property type="term" value="F:catalytic activity, acting on RNA"/>
    <property type="evidence" value="ECO:0007669"/>
    <property type="project" value="UniProtKB-ARBA"/>
</dbReference>
<dbReference type="GO" id="GO:0001522">
    <property type="term" value="P:pseudouridine synthesis"/>
    <property type="evidence" value="ECO:0007669"/>
    <property type="project" value="InterPro"/>
</dbReference>
<proteinExistence type="inferred from homology"/>
<evidence type="ECO:0000259" key="3">
    <source>
        <dbReference type="Pfam" id="PF00849"/>
    </source>
</evidence>
<dbReference type="AlphaFoldDB" id="A0A948WUP3"/>
<evidence type="ECO:0000313" key="5">
    <source>
        <dbReference type="Proteomes" id="UP000783796"/>
    </source>
</evidence>
<dbReference type="InterPro" id="IPR020103">
    <property type="entry name" value="PsdUridine_synth_cat_dom_sf"/>
</dbReference>
<evidence type="ECO:0000256" key="2">
    <source>
        <dbReference type="ARBA" id="ARBA00023235"/>
    </source>
</evidence>
<dbReference type="CDD" id="cd02869">
    <property type="entry name" value="PseudoU_synth_RluA_like"/>
    <property type="match status" value="1"/>
</dbReference>
<dbReference type="Gene3D" id="3.30.2350.10">
    <property type="entry name" value="Pseudouridine synthase"/>
    <property type="match status" value="1"/>
</dbReference>
<dbReference type="Proteomes" id="UP000783796">
    <property type="component" value="Unassembled WGS sequence"/>
</dbReference>
<dbReference type="InterPro" id="IPR006145">
    <property type="entry name" value="PsdUridine_synth_RsuA/RluA"/>
</dbReference>
<gene>
    <name evidence="4" type="ORF">H9777_01680</name>
</gene>
<sequence length="222" mass="25132">MTVVYEDNHIIIVNKTASEIVQGDKTGDTPLSETVKQYLKEKYNKPGNVFIGVTHRLDRPVSGLVVFAKTSKALSRLNDMFRNGEVEKTYWAVVKNAPANEEGTLVHYMVKNEKQNKSYAYDKEVKDSKKAVLDYRLIGHSQNYFLLEVNLHTGRHHQIRCQLAKMGCPIKGDLKYGFPRSNPDGSICLHSRRVKFIHPVSKEVIDVTAELPSGNLWNGFGI</sequence>
<evidence type="ECO:0000256" key="1">
    <source>
        <dbReference type="ARBA" id="ARBA00010876"/>
    </source>
</evidence>
<dbReference type="PANTHER" id="PTHR21600:SF83">
    <property type="entry name" value="PSEUDOURIDYLATE SYNTHASE RPUSD4, MITOCHONDRIAL"/>
    <property type="match status" value="1"/>
</dbReference>
<reference evidence="4" key="2">
    <citation type="submission" date="2021-04" db="EMBL/GenBank/DDBJ databases">
        <authorList>
            <person name="Gilroy R."/>
        </authorList>
    </citation>
    <scope>NUCLEOTIDE SEQUENCE</scope>
    <source>
        <strain evidence="4">G4-2901</strain>
    </source>
</reference>
<keyword evidence="2" id="KW-0413">Isomerase</keyword>
<dbReference type="SUPFAM" id="SSF55120">
    <property type="entry name" value="Pseudouridine synthase"/>
    <property type="match status" value="1"/>
</dbReference>
<feature type="domain" description="Pseudouridine synthase RsuA/RluA-like" evidence="3">
    <location>
        <begin position="9"/>
        <end position="164"/>
    </location>
</feature>
<comment type="caution">
    <text evidence="4">The sequence shown here is derived from an EMBL/GenBank/DDBJ whole genome shotgun (WGS) entry which is preliminary data.</text>
</comment>
<comment type="similarity">
    <text evidence="1">Belongs to the pseudouridine synthase RluA family.</text>
</comment>
<dbReference type="Pfam" id="PF00849">
    <property type="entry name" value="PseudoU_synth_2"/>
    <property type="match status" value="1"/>
</dbReference>
<dbReference type="GO" id="GO:0009982">
    <property type="term" value="F:pseudouridine synthase activity"/>
    <property type="evidence" value="ECO:0007669"/>
    <property type="project" value="InterPro"/>
</dbReference>
<organism evidence="4 5">
    <name type="scientific">Candidatus Phocaeicola faecigallinarum</name>
    <dbReference type="NCBI Taxonomy" id="2838732"/>
    <lineage>
        <taxon>Bacteria</taxon>
        <taxon>Pseudomonadati</taxon>
        <taxon>Bacteroidota</taxon>
        <taxon>Bacteroidia</taxon>
        <taxon>Bacteroidales</taxon>
        <taxon>Bacteroidaceae</taxon>
        <taxon>Phocaeicola</taxon>
    </lineage>
</organism>
<dbReference type="EMBL" id="JAHLFW010000015">
    <property type="protein sequence ID" value="MBU3837042.1"/>
    <property type="molecule type" value="Genomic_DNA"/>
</dbReference>
<protein>
    <submittedName>
        <fullName evidence="4">RNA pseudouridine synthase</fullName>
    </submittedName>
</protein>